<keyword evidence="4" id="KW-0808">Transferase</keyword>
<keyword evidence="5" id="KW-0949">S-adenosyl-L-methionine</keyword>
<dbReference type="Gene3D" id="2.170.270.10">
    <property type="entry name" value="SET domain"/>
    <property type="match status" value="1"/>
</dbReference>
<feature type="region of interest" description="Disordered" evidence="8">
    <location>
        <begin position="289"/>
        <end position="443"/>
    </location>
</feature>
<feature type="region of interest" description="Disordered" evidence="8">
    <location>
        <begin position="1"/>
        <end position="20"/>
    </location>
</feature>
<feature type="region of interest" description="Disordered" evidence="8">
    <location>
        <begin position="154"/>
        <end position="254"/>
    </location>
</feature>
<dbReference type="Gene3D" id="1.20.58.340">
    <property type="entry name" value="Magnesium transport protein CorA, transmembrane region"/>
    <property type="match status" value="1"/>
</dbReference>
<dbReference type="Pfam" id="PF05033">
    <property type="entry name" value="Pre-SET"/>
    <property type="match status" value="1"/>
</dbReference>
<organism evidence="11 12">
    <name type="scientific">Gomphillus americanus</name>
    <dbReference type="NCBI Taxonomy" id="1940652"/>
    <lineage>
        <taxon>Eukaryota</taxon>
        <taxon>Fungi</taxon>
        <taxon>Dikarya</taxon>
        <taxon>Ascomycota</taxon>
        <taxon>Pezizomycotina</taxon>
        <taxon>Lecanoromycetes</taxon>
        <taxon>OSLEUM clade</taxon>
        <taxon>Ostropomycetidae</taxon>
        <taxon>Ostropales</taxon>
        <taxon>Graphidaceae</taxon>
        <taxon>Gomphilloideae</taxon>
        <taxon>Gomphillus</taxon>
    </lineage>
</organism>
<dbReference type="Pfam" id="PF00856">
    <property type="entry name" value="SET"/>
    <property type="match status" value="1"/>
</dbReference>
<dbReference type="GO" id="GO:0032259">
    <property type="term" value="P:methylation"/>
    <property type="evidence" value="ECO:0007669"/>
    <property type="project" value="UniProtKB-KW"/>
</dbReference>
<feature type="compositionally biased region" description="Polar residues" evidence="8">
    <location>
        <begin position="920"/>
        <end position="935"/>
    </location>
</feature>
<dbReference type="InterPro" id="IPR001214">
    <property type="entry name" value="SET_dom"/>
</dbReference>
<keyword evidence="9" id="KW-0472">Membrane</keyword>
<evidence type="ECO:0000256" key="8">
    <source>
        <dbReference type="SAM" id="MobiDB-lite"/>
    </source>
</evidence>
<evidence type="ECO:0000256" key="7">
    <source>
        <dbReference type="ARBA" id="ARBA00022833"/>
    </source>
</evidence>
<dbReference type="Proteomes" id="UP000664169">
    <property type="component" value="Unassembled WGS sequence"/>
</dbReference>
<feature type="compositionally biased region" description="Basic residues" evidence="8">
    <location>
        <begin position="295"/>
        <end position="304"/>
    </location>
</feature>
<keyword evidence="9" id="KW-0812">Transmembrane</keyword>
<evidence type="ECO:0000256" key="2">
    <source>
        <dbReference type="ARBA" id="ARBA00022454"/>
    </source>
</evidence>
<comment type="caution">
    <text evidence="11">The sequence shown here is derived from an EMBL/GenBank/DDBJ whole genome shotgun (WGS) entry which is preliminary data.</text>
</comment>
<evidence type="ECO:0000256" key="3">
    <source>
        <dbReference type="ARBA" id="ARBA00022603"/>
    </source>
</evidence>
<feature type="compositionally biased region" description="Polar residues" evidence="8">
    <location>
        <begin position="160"/>
        <end position="172"/>
    </location>
</feature>
<feature type="domain" description="SET" evidence="10">
    <location>
        <begin position="578"/>
        <end position="706"/>
    </location>
</feature>
<accession>A0A8H3IQU6</accession>
<dbReference type="PANTHER" id="PTHR46223">
    <property type="entry name" value="HISTONE-LYSINE N-METHYLTRANSFERASE SUV39H"/>
    <property type="match status" value="1"/>
</dbReference>
<evidence type="ECO:0000313" key="12">
    <source>
        <dbReference type="Proteomes" id="UP000664169"/>
    </source>
</evidence>
<feature type="compositionally biased region" description="Polar residues" evidence="8">
    <location>
        <begin position="205"/>
        <end position="219"/>
    </location>
</feature>
<dbReference type="SUPFAM" id="SSF82199">
    <property type="entry name" value="SET domain"/>
    <property type="match status" value="1"/>
</dbReference>
<evidence type="ECO:0000256" key="5">
    <source>
        <dbReference type="ARBA" id="ARBA00022691"/>
    </source>
</evidence>
<dbReference type="InterPro" id="IPR007728">
    <property type="entry name" value="Pre-SET_dom"/>
</dbReference>
<keyword evidence="6" id="KW-0479">Metal-binding</keyword>
<dbReference type="GO" id="GO:0042054">
    <property type="term" value="F:histone methyltransferase activity"/>
    <property type="evidence" value="ECO:0007669"/>
    <property type="project" value="InterPro"/>
</dbReference>
<comment type="subcellular location">
    <subcellularLocation>
        <location evidence="1">Chromosome</location>
    </subcellularLocation>
</comment>
<feature type="transmembrane region" description="Helical" evidence="9">
    <location>
        <begin position="1318"/>
        <end position="1339"/>
    </location>
</feature>
<proteinExistence type="predicted"/>
<evidence type="ECO:0000256" key="6">
    <source>
        <dbReference type="ARBA" id="ARBA00022723"/>
    </source>
</evidence>
<keyword evidence="9" id="KW-1133">Transmembrane helix</keyword>
<evidence type="ECO:0000256" key="1">
    <source>
        <dbReference type="ARBA" id="ARBA00004286"/>
    </source>
</evidence>
<dbReference type="EMBL" id="CAJPDQ010000020">
    <property type="protein sequence ID" value="CAF9923990.1"/>
    <property type="molecule type" value="Genomic_DNA"/>
</dbReference>
<feature type="compositionally biased region" description="Basic residues" evidence="8">
    <location>
        <begin position="66"/>
        <end position="83"/>
    </location>
</feature>
<evidence type="ECO:0000313" key="11">
    <source>
        <dbReference type="EMBL" id="CAF9923990.1"/>
    </source>
</evidence>
<keyword evidence="7" id="KW-0862">Zinc</keyword>
<reference evidence="11" key="1">
    <citation type="submission" date="2021-03" db="EMBL/GenBank/DDBJ databases">
        <authorList>
            <person name="Tagirdzhanova G."/>
        </authorList>
    </citation>
    <scope>NUCLEOTIDE SEQUENCE</scope>
</reference>
<keyword evidence="3" id="KW-0489">Methyltransferase</keyword>
<dbReference type="SUPFAM" id="SSF143865">
    <property type="entry name" value="CorA soluble domain-like"/>
    <property type="match status" value="1"/>
</dbReference>
<feature type="compositionally biased region" description="Low complexity" evidence="8">
    <location>
        <begin position="365"/>
        <end position="375"/>
    </location>
</feature>
<feature type="compositionally biased region" description="Polar residues" evidence="8">
    <location>
        <begin position="418"/>
        <end position="437"/>
    </location>
</feature>
<dbReference type="InterPro" id="IPR045861">
    <property type="entry name" value="CorA_cytoplasmic_dom"/>
</dbReference>
<name>A0A8H3IQU6_9LECA</name>
<dbReference type="InterPro" id="IPR046341">
    <property type="entry name" value="SET_dom_sf"/>
</dbReference>
<feature type="compositionally biased region" description="Polar residues" evidence="8">
    <location>
        <begin position="313"/>
        <end position="327"/>
    </location>
</feature>
<dbReference type="GO" id="GO:0005634">
    <property type="term" value="C:nucleus"/>
    <property type="evidence" value="ECO:0007669"/>
    <property type="project" value="InterPro"/>
</dbReference>
<evidence type="ECO:0000259" key="10">
    <source>
        <dbReference type="PROSITE" id="PS50280"/>
    </source>
</evidence>
<keyword evidence="12" id="KW-1185">Reference proteome</keyword>
<keyword evidence="2" id="KW-0158">Chromosome</keyword>
<feature type="compositionally biased region" description="Polar residues" evidence="8">
    <location>
        <begin position="180"/>
        <end position="196"/>
    </location>
</feature>
<feature type="compositionally biased region" description="Polar residues" evidence="8">
    <location>
        <begin position="240"/>
        <end position="249"/>
    </location>
</feature>
<evidence type="ECO:0000256" key="9">
    <source>
        <dbReference type="SAM" id="Phobius"/>
    </source>
</evidence>
<dbReference type="OrthoDB" id="5430812at2759"/>
<feature type="region of interest" description="Disordered" evidence="8">
    <location>
        <begin position="920"/>
        <end position="943"/>
    </location>
</feature>
<dbReference type="GO" id="GO:0008270">
    <property type="term" value="F:zinc ion binding"/>
    <property type="evidence" value="ECO:0007669"/>
    <property type="project" value="InterPro"/>
</dbReference>
<dbReference type="PANTHER" id="PTHR46223:SF3">
    <property type="entry name" value="HISTONE-LYSINE N-METHYLTRANSFERASE SET-23"/>
    <property type="match status" value="1"/>
</dbReference>
<dbReference type="PROSITE" id="PS50280">
    <property type="entry name" value="SET"/>
    <property type="match status" value="1"/>
</dbReference>
<evidence type="ECO:0000256" key="4">
    <source>
        <dbReference type="ARBA" id="ARBA00022679"/>
    </source>
</evidence>
<dbReference type="GO" id="GO:0005694">
    <property type="term" value="C:chromosome"/>
    <property type="evidence" value="ECO:0007669"/>
    <property type="project" value="UniProtKB-SubCell"/>
</dbReference>
<dbReference type="InterPro" id="IPR050973">
    <property type="entry name" value="H3K9_Histone-Lys_N-MTase"/>
</dbReference>
<feature type="region of interest" description="Disordered" evidence="8">
    <location>
        <begin position="36"/>
        <end position="94"/>
    </location>
</feature>
<protein>
    <recommendedName>
        <fullName evidence="10">SET domain-containing protein</fullName>
    </recommendedName>
</protein>
<sequence length="1372" mass="153436">MTMDDQYKSRDVKSPYKWQSGPLATSVEVINLISDGEDDLPIPQPVKKGSKTTSKYGRFEGGASSKRLKARGQKGNKMPKKKSQPISSSTTEEDFIVKRTFRRRGSGDQNLNRIYLTTESSTSSHSPAKAIGIRIPTHVPYGWVEYAPRAADNADRKASPISQLSVEATSPSPHKRKRTGQSIINRSSAPSTSNINEEIEATPLKASTNGTRSHSTTKALSRPEVPFVENEEEHSALGNRVTSTGSPMLQSWRIPDTGLVPTEHTKALSRIESFTRYLVPASSSSNLVKNDISRSKKVNSKSHINRNMLDSEASVSRDTSSGLYSSDSGRHNDPKSKQSSHNPGTMVEMCRSSSATPKRLPMGHPTKTPTAITETETPRKGFTKGHFSNGGSPWQPLANEPQRLAKASPRDVQHIPKTPSSSEPDLNIASKQEQYVSPSRGGLRPRVIRETETQKKIREWKLKYSNHPFVTRLNSLKGLKNIDIVNELDDDPPPSNFEFISKNIFSGQAIEPDPAAICIGERNDIDNPSGRVWGLPYNFSKHLTQAYLNSRLAVHECNAACACSSSCRNRNITLPYDPNVEIFKTMDRGWGLRSRDPIFKGQFVDTYRGEILTDEEAVARSERSVDKNIYLFALDKFTSDLPPGEKEYVIDAEFKGSPARFINHSCDPNLRVFCVSLLRGNPRVYELALFAIKDIPPGEELSFDYQSMDGDNDRWNNGLISGSQGERILECLCGNPNPPHYAQSPDRAVASVESTTKWSSALVPSLRSINIRPSYNHRQQVRAFLVRSNQVAGYTSESLASHTMASRSSTLSFFNFDSKEGLDRAVSQANSHSTKNFILDFNSTTAECAFDIDASQVKSLLGAKAAAAATSASTSTPSLSQEAVALPPPRRTRWIHIWRPEDQKNVVHAITRHYGLSPRLSLSMQSDPMQPQPVGSPSEKPTSRVREMLHNRAKKFTTGKGDGEKTDAESKFASSLDLENRHMQHGDDVASGLDLNHYRIVNELWHFMSADAHANDAESDHARPKGTRIWWWIVVCDDDTVLSIQENPFPGCDQLSPVQQSQLEHVRYNCINVFKQLSNAAADIKQQNPILTTIVRSGRFASHAEARIAEEDSPSLLLYYLFDDWYSIYSLVAKSEHQYRLRLDEIRKEMFRSPEIRHVHRLHSLGRQLGTLKRMYEGYELIIERVMNGPQQKFQLQASKQIETDPMHASQTSHDTSIKTPEGYGVPIREPAILRFERLADRIKLYALSEIQSCLEEKETLMSMNFNLIAIKEESYVERLTRVTILLAKVTILFIPVSLMATYFTIQFAGVEYTVAEFWTAFAVIFTISSMGLVIFGFLSGTREAGPIYKSVTMSAIDAWRTIRGKPPKNLL</sequence>
<dbReference type="SMART" id="SM00317">
    <property type="entry name" value="SET"/>
    <property type="match status" value="1"/>
</dbReference>
<feature type="transmembrane region" description="Helical" evidence="9">
    <location>
        <begin position="1286"/>
        <end position="1306"/>
    </location>
</feature>
<feature type="compositionally biased region" description="Basic and acidic residues" evidence="8">
    <location>
        <begin position="1"/>
        <end position="14"/>
    </location>
</feature>
<gene>
    <name evidence="11" type="ORF">GOMPHAMPRED_003511</name>
</gene>